<dbReference type="GeneID" id="9224795"/>
<accession>C5FTF3</accession>
<organism evidence="1 2">
    <name type="scientific">Arthroderma otae (strain ATCC MYA-4605 / CBS 113480)</name>
    <name type="common">Microsporum canis</name>
    <dbReference type="NCBI Taxonomy" id="554155"/>
    <lineage>
        <taxon>Eukaryota</taxon>
        <taxon>Fungi</taxon>
        <taxon>Dikarya</taxon>
        <taxon>Ascomycota</taxon>
        <taxon>Pezizomycotina</taxon>
        <taxon>Eurotiomycetes</taxon>
        <taxon>Eurotiomycetidae</taxon>
        <taxon>Onygenales</taxon>
        <taxon>Arthrodermataceae</taxon>
        <taxon>Microsporum</taxon>
    </lineage>
</organism>
<evidence type="ECO:0000313" key="1">
    <source>
        <dbReference type="EMBL" id="EEQ33156.1"/>
    </source>
</evidence>
<proteinExistence type="predicted"/>
<name>C5FTF3_ARTOC</name>
<dbReference type="HOGENOM" id="CLU_1786436_0_0_1"/>
<dbReference type="VEuPathDB" id="FungiDB:MCYG_05975"/>
<dbReference type="AlphaFoldDB" id="C5FTF3"/>
<reference evidence="2" key="1">
    <citation type="journal article" date="2012" name="MBio">
        <title>Comparative genome analysis of Trichophyton rubrum and related dermatophytes reveals candidate genes involved in infection.</title>
        <authorList>
            <person name="Martinez D.A."/>
            <person name="Oliver B.G."/>
            <person name="Graeser Y."/>
            <person name="Goldberg J.M."/>
            <person name="Li W."/>
            <person name="Martinez-Rossi N.M."/>
            <person name="Monod M."/>
            <person name="Shelest E."/>
            <person name="Barton R.C."/>
            <person name="Birch E."/>
            <person name="Brakhage A.A."/>
            <person name="Chen Z."/>
            <person name="Gurr S.J."/>
            <person name="Heiman D."/>
            <person name="Heitman J."/>
            <person name="Kosti I."/>
            <person name="Rossi A."/>
            <person name="Saif S."/>
            <person name="Samalova M."/>
            <person name="Saunders C.W."/>
            <person name="Shea T."/>
            <person name="Summerbell R.C."/>
            <person name="Xu J."/>
            <person name="Young S."/>
            <person name="Zeng Q."/>
            <person name="Birren B.W."/>
            <person name="Cuomo C.A."/>
            <person name="White T.C."/>
        </authorList>
    </citation>
    <scope>NUCLEOTIDE SEQUENCE [LARGE SCALE GENOMIC DNA]</scope>
    <source>
        <strain evidence="2">ATCC MYA-4605 / CBS 113480</strain>
    </source>
</reference>
<sequence length="145" mass="16553">MLYIPHSSAIVDKVEMYEISHEESSNNFYLEMVNGMAPGMKSPYEEIPAHQYLEMENSCPYFISRWYMVCSVVCSPPVTLQMGLIFSPSTWTGLFIGGIRPWRRIGCSSSNLHQIGLTSSLESSKRVDIWSIGPCRKWDSWNGME</sequence>
<evidence type="ECO:0000313" key="2">
    <source>
        <dbReference type="Proteomes" id="UP000002035"/>
    </source>
</evidence>
<gene>
    <name evidence="1" type="ORF">MCYG_05975</name>
</gene>
<keyword evidence="2" id="KW-1185">Reference proteome</keyword>
<dbReference type="Proteomes" id="UP000002035">
    <property type="component" value="Unassembled WGS sequence"/>
</dbReference>
<dbReference type="RefSeq" id="XP_002846106.1">
    <property type="nucleotide sequence ID" value="XM_002846060.1"/>
</dbReference>
<dbReference type="EMBL" id="DS995705">
    <property type="protein sequence ID" value="EEQ33156.1"/>
    <property type="molecule type" value="Genomic_DNA"/>
</dbReference>
<protein>
    <submittedName>
        <fullName evidence="1">Uncharacterized protein</fullName>
    </submittedName>
</protein>